<comment type="cofactor">
    <cofactor evidence="1">
        <name>Fe(2+)</name>
        <dbReference type="ChEBI" id="CHEBI:29033"/>
    </cofactor>
</comment>
<accession>A0A067U0N9</accession>
<keyword evidence="5" id="KW-0560">Oxidoreductase</keyword>
<dbReference type="AlphaFoldDB" id="A0A067U0N9"/>
<dbReference type="EMBL" id="KL142367">
    <property type="protein sequence ID" value="KDR85859.1"/>
    <property type="molecule type" value="Genomic_DNA"/>
</dbReference>
<evidence type="ECO:0000313" key="9">
    <source>
        <dbReference type="Proteomes" id="UP000027222"/>
    </source>
</evidence>
<evidence type="ECO:0000256" key="2">
    <source>
        <dbReference type="ARBA" id="ARBA00005896"/>
    </source>
</evidence>
<proteinExistence type="inferred from homology"/>
<gene>
    <name evidence="8" type="ORF">GALMADRAFT_218928</name>
</gene>
<evidence type="ECO:0000256" key="5">
    <source>
        <dbReference type="ARBA" id="ARBA00023002"/>
    </source>
</evidence>
<dbReference type="SUPFAM" id="SSF51197">
    <property type="entry name" value="Clavaminate synthase-like"/>
    <property type="match status" value="1"/>
</dbReference>
<evidence type="ECO:0000256" key="6">
    <source>
        <dbReference type="ARBA" id="ARBA00023004"/>
    </source>
</evidence>
<evidence type="ECO:0000313" key="8">
    <source>
        <dbReference type="EMBL" id="KDR85859.1"/>
    </source>
</evidence>
<dbReference type="GO" id="GO:0051213">
    <property type="term" value="F:dioxygenase activity"/>
    <property type="evidence" value="ECO:0007669"/>
    <property type="project" value="UniProtKB-KW"/>
</dbReference>
<dbReference type="Pfam" id="PF02668">
    <property type="entry name" value="TauD"/>
    <property type="match status" value="1"/>
</dbReference>
<comment type="similarity">
    <text evidence="2">Belongs to the TfdA dioxygenase family.</text>
</comment>
<feature type="domain" description="TauD/TfdA-like" evidence="7">
    <location>
        <begin position="21"/>
        <end position="362"/>
    </location>
</feature>
<dbReference type="GO" id="GO:0046872">
    <property type="term" value="F:metal ion binding"/>
    <property type="evidence" value="ECO:0007669"/>
    <property type="project" value="UniProtKB-KW"/>
</dbReference>
<dbReference type="Gene3D" id="3.60.130.10">
    <property type="entry name" value="Clavaminate synthase-like"/>
    <property type="match status" value="1"/>
</dbReference>
<dbReference type="STRING" id="685588.A0A067U0N9"/>
<evidence type="ECO:0000256" key="3">
    <source>
        <dbReference type="ARBA" id="ARBA00022723"/>
    </source>
</evidence>
<dbReference type="PANTHER" id="PTHR43779:SF2">
    <property type="entry name" value="ALPHA-KETOGLUTARATE-DEPENDENT XANTHINE DIOXYGENASE XAN1"/>
    <property type="match status" value="1"/>
</dbReference>
<keyword evidence="6" id="KW-0408">Iron</keyword>
<keyword evidence="3" id="KW-0479">Metal-binding</keyword>
<dbReference type="InterPro" id="IPR051178">
    <property type="entry name" value="TfdA_dioxygenase"/>
</dbReference>
<organism evidence="8 9">
    <name type="scientific">Galerina marginata (strain CBS 339.88)</name>
    <dbReference type="NCBI Taxonomy" id="685588"/>
    <lineage>
        <taxon>Eukaryota</taxon>
        <taxon>Fungi</taxon>
        <taxon>Dikarya</taxon>
        <taxon>Basidiomycota</taxon>
        <taxon>Agaricomycotina</taxon>
        <taxon>Agaricomycetes</taxon>
        <taxon>Agaricomycetidae</taxon>
        <taxon>Agaricales</taxon>
        <taxon>Agaricineae</taxon>
        <taxon>Strophariaceae</taxon>
        <taxon>Galerina</taxon>
    </lineage>
</organism>
<dbReference type="Proteomes" id="UP000027222">
    <property type="component" value="Unassembled WGS sequence"/>
</dbReference>
<dbReference type="OrthoDB" id="93019at2759"/>
<keyword evidence="4" id="KW-0223">Dioxygenase</keyword>
<keyword evidence="9" id="KW-1185">Reference proteome</keyword>
<evidence type="ECO:0000259" key="7">
    <source>
        <dbReference type="Pfam" id="PF02668"/>
    </source>
</evidence>
<name>A0A067U0N9_GALM3</name>
<dbReference type="InterPro" id="IPR042098">
    <property type="entry name" value="TauD-like_sf"/>
</dbReference>
<protein>
    <recommendedName>
        <fullName evidence="7">TauD/TfdA-like domain-containing protein</fullName>
    </recommendedName>
</protein>
<dbReference type="HOGENOM" id="CLU_046574_1_0_1"/>
<reference evidence="9" key="1">
    <citation type="journal article" date="2014" name="Proc. Natl. Acad. Sci. U.S.A.">
        <title>Extensive sampling of basidiomycete genomes demonstrates inadequacy of the white-rot/brown-rot paradigm for wood decay fungi.</title>
        <authorList>
            <person name="Riley R."/>
            <person name="Salamov A.A."/>
            <person name="Brown D.W."/>
            <person name="Nagy L.G."/>
            <person name="Floudas D."/>
            <person name="Held B.W."/>
            <person name="Levasseur A."/>
            <person name="Lombard V."/>
            <person name="Morin E."/>
            <person name="Otillar R."/>
            <person name="Lindquist E.A."/>
            <person name="Sun H."/>
            <person name="LaButti K.M."/>
            <person name="Schmutz J."/>
            <person name="Jabbour D."/>
            <person name="Luo H."/>
            <person name="Baker S.E."/>
            <person name="Pisabarro A.G."/>
            <person name="Walton J.D."/>
            <person name="Blanchette R.A."/>
            <person name="Henrissat B."/>
            <person name="Martin F."/>
            <person name="Cullen D."/>
            <person name="Hibbett D.S."/>
            <person name="Grigoriev I.V."/>
        </authorList>
    </citation>
    <scope>NUCLEOTIDE SEQUENCE [LARGE SCALE GENOMIC DNA]</scope>
    <source>
        <strain evidence="9">CBS 339.88</strain>
    </source>
</reference>
<evidence type="ECO:0000256" key="1">
    <source>
        <dbReference type="ARBA" id="ARBA00001954"/>
    </source>
</evidence>
<dbReference type="InterPro" id="IPR003819">
    <property type="entry name" value="TauD/TfdA-like"/>
</dbReference>
<sequence>MTSSFVPLPLPPSADPSNLKAFGREVHGVHPRKLTQAEFKEVEEALYNHDLLLFRNIDLTPQQHYLLVEAFDMSSELYSHGNKALDKTKTSILHAYVKSLPNTPQVEIIGHGTIRDHEGIPEIILKHGRHPENHAFFRWHMDAALYDLCPPKVTTLYGVRVPKGEMQIVRYDDGSGDELNVTLGTTAFVSGKTMFGILPKELKSLAVRARAKYAPHPFQWMRNARAVPTGLGLETEGLETALEDLPPWEEEKVKAYPFLWKNPVTGELLLQVHPCAIIEIQIDPLPQGRDNTNVPYPAGGRITDLKEIRELIYRMERLGIAPSLVYPHSWEEKDLVLFNNRGLIHSVVGVFKKGQTRLFHQCSLAASDEPLGPSEEDVNRWS</sequence>
<dbReference type="PANTHER" id="PTHR43779">
    <property type="entry name" value="DIOXYGENASE RV0097-RELATED"/>
    <property type="match status" value="1"/>
</dbReference>
<evidence type="ECO:0000256" key="4">
    <source>
        <dbReference type="ARBA" id="ARBA00022964"/>
    </source>
</evidence>